<feature type="region of interest" description="Disordered" evidence="1">
    <location>
        <begin position="89"/>
        <end position="115"/>
    </location>
</feature>
<keyword evidence="2" id="KW-0812">Transmembrane</keyword>
<protein>
    <recommendedName>
        <fullName evidence="5">Hyphal anastamosis-8 protein</fullName>
    </recommendedName>
</protein>
<proteinExistence type="predicted"/>
<feature type="transmembrane region" description="Helical" evidence="2">
    <location>
        <begin position="195"/>
        <end position="220"/>
    </location>
</feature>
<feature type="transmembrane region" description="Helical" evidence="2">
    <location>
        <begin position="297"/>
        <end position="324"/>
    </location>
</feature>
<name>A0A3N2PSE9_SODAK</name>
<feature type="compositionally biased region" description="Polar residues" evidence="1">
    <location>
        <begin position="439"/>
        <end position="448"/>
    </location>
</feature>
<dbReference type="STRING" id="1314773.A0A3N2PSE9"/>
<dbReference type="EMBL" id="ML119057">
    <property type="protein sequence ID" value="ROT37449.1"/>
    <property type="molecule type" value="Genomic_DNA"/>
</dbReference>
<sequence>MSPQDDNRKRPAALNLTAKRSASTDSSSSTSSLKPPRTPRFAEATSVHSPVDGPRSPFVPMDDKSEVPQSQPGDIGFGYINNRESVAVPMSPKTPLKSAMKVPGTPARRFDNPLSPTFREEDVLDKRETKTDKEQARDLRIKTRVRMAKFALRGVSFSCALIIISMLSASFSIFNATRALPAHSGLPSWAEGTRLWPQIIVIVVAGISLLGCIIVFAAYCRGGHKRAEKVSTYYTMFAIGWFILSMVLWAVSAGIFQHSRNTMDGQDVWGWSCRENRRADLYSNEVDYALVCRLNNWVLICILIEIVVEIIAISLYSIVFYRYYTKRRLHKSMNMRDKARTDLYLAQLRSQSAPNTPGLRSPSLKSPGLYSQYALSPRNPEKTFASLGAIEEGTQQQPSFTPGTRFVEPESSFVRQQQSTFKLQAPPTKAPSAKPKNQAGLTPTSTEAPSFPAQPEPVAQPSQRQPVHIEHEHVSGAADEPVYEAVPIPGAYADMAPKHR</sequence>
<dbReference type="RefSeq" id="XP_028465255.1">
    <property type="nucleotide sequence ID" value="XM_028609949.1"/>
</dbReference>
<keyword evidence="2" id="KW-0472">Membrane</keyword>
<feature type="transmembrane region" description="Helical" evidence="2">
    <location>
        <begin position="232"/>
        <end position="256"/>
    </location>
</feature>
<dbReference type="GeneID" id="39578427"/>
<dbReference type="AlphaFoldDB" id="A0A3N2PSE9"/>
<dbReference type="PANTHER" id="PTHR42069">
    <property type="entry name" value="HYPHAL ANASTAMOSIS-8 PROTEIN"/>
    <property type="match status" value="1"/>
</dbReference>
<evidence type="ECO:0000256" key="1">
    <source>
        <dbReference type="SAM" id="MobiDB-lite"/>
    </source>
</evidence>
<evidence type="ECO:0000256" key="2">
    <source>
        <dbReference type="SAM" id="Phobius"/>
    </source>
</evidence>
<feature type="compositionally biased region" description="Polar residues" evidence="1">
    <location>
        <begin position="413"/>
        <end position="422"/>
    </location>
</feature>
<keyword evidence="2" id="KW-1133">Transmembrane helix</keyword>
<dbReference type="OrthoDB" id="5420724at2759"/>
<evidence type="ECO:0008006" key="5">
    <source>
        <dbReference type="Google" id="ProtNLM"/>
    </source>
</evidence>
<feature type="compositionally biased region" description="Low complexity" evidence="1">
    <location>
        <begin position="425"/>
        <end position="436"/>
    </location>
</feature>
<evidence type="ECO:0000313" key="3">
    <source>
        <dbReference type="EMBL" id="ROT37449.1"/>
    </source>
</evidence>
<feature type="region of interest" description="Disordered" evidence="1">
    <location>
        <begin position="392"/>
        <end position="482"/>
    </location>
</feature>
<evidence type="ECO:0000313" key="4">
    <source>
        <dbReference type="Proteomes" id="UP000272025"/>
    </source>
</evidence>
<feature type="region of interest" description="Disordered" evidence="1">
    <location>
        <begin position="1"/>
        <end position="73"/>
    </location>
</feature>
<feature type="compositionally biased region" description="Polar residues" evidence="1">
    <location>
        <begin position="393"/>
        <end position="402"/>
    </location>
</feature>
<feature type="compositionally biased region" description="Low complexity" evidence="1">
    <location>
        <begin position="21"/>
        <end position="32"/>
    </location>
</feature>
<gene>
    <name evidence="3" type="ORF">SODALDRAFT_325051</name>
</gene>
<organism evidence="3 4">
    <name type="scientific">Sodiomyces alkalinus (strain CBS 110278 / VKM F-3762 / F11)</name>
    <name type="common">Alkaliphilic filamentous fungus</name>
    <dbReference type="NCBI Taxonomy" id="1314773"/>
    <lineage>
        <taxon>Eukaryota</taxon>
        <taxon>Fungi</taxon>
        <taxon>Dikarya</taxon>
        <taxon>Ascomycota</taxon>
        <taxon>Pezizomycotina</taxon>
        <taxon>Sordariomycetes</taxon>
        <taxon>Hypocreomycetidae</taxon>
        <taxon>Glomerellales</taxon>
        <taxon>Plectosphaerellaceae</taxon>
        <taxon>Sodiomyces</taxon>
    </lineage>
</organism>
<accession>A0A3N2PSE9</accession>
<dbReference type="Proteomes" id="UP000272025">
    <property type="component" value="Unassembled WGS sequence"/>
</dbReference>
<reference evidence="3 4" key="1">
    <citation type="journal article" date="2018" name="Mol. Ecol.">
        <title>The obligate alkalophilic soda-lake fungus Sodiomyces alkalinus has shifted to a protein diet.</title>
        <authorList>
            <person name="Grum-Grzhimaylo A.A."/>
            <person name="Falkoski D.L."/>
            <person name="van den Heuvel J."/>
            <person name="Valero-Jimenez C.A."/>
            <person name="Min B."/>
            <person name="Choi I.G."/>
            <person name="Lipzen A."/>
            <person name="Daum C.G."/>
            <person name="Aanen D.K."/>
            <person name="Tsang A."/>
            <person name="Henrissat B."/>
            <person name="Bilanenko E.N."/>
            <person name="de Vries R.P."/>
            <person name="van Kan J.A.L."/>
            <person name="Grigoriev I.V."/>
            <person name="Debets A.J.M."/>
        </authorList>
    </citation>
    <scope>NUCLEOTIDE SEQUENCE [LARGE SCALE GENOMIC DNA]</scope>
    <source>
        <strain evidence="3 4">F11</strain>
    </source>
</reference>
<feature type="transmembrane region" description="Helical" evidence="2">
    <location>
        <begin position="150"/>
        <end position="175"/>
    </location>
</feature>
<keyword evidence="4" id="KW-1185">Reference proteome</keyword>
<dbReference type="PANTHER" id="PTHR42069:SF1">
    <property type="entry name" value="MARVEL DOMAIN-CONTAINING PROTEIN"/>
    <property type="match status" value="1"/>
</dbReference>